<evidence type="ECO:0000313" key="2">
    <source>
        <dbReference type="Proteomes" id="UP000465266"/>
    </source>
</evidence>
<accession>A0ABQ1AX18</accession>
<name>A0ABQ1AX18_9EURO</name>
<sequence>MLVPNPAPSTMKFIRDMILSNEITSSQLADAADLPSTLRAHPYMKHHPLLVGEDIDIDLFLARINRE</sequence>
<proteinExistence type="predicted"/>
<gene>
    <name evidence="1" type="ORF">IFM53868_05808</name>
</gene>
<organism evidence="1 2">
    <name type="scientific">Aspergillus udagawae</name>
    <dbReference type="NCBI Taxonomy" id="91492"/>
    <lineage>
        <taxon>Eukaryota</taxon>
        <taxon>Fungi</taxon>
        <taxon>Dikarya</taxon>
        <taxon>Ascomycota</taxon>
        <taxon>Pezizomycotina</taxon>
        <taxon>Eurotiomycetes</taxon>
        <taxon>Eurotiomycetidae</taxon>
        <taxon>Eurotiales</taxon>
        <taxon>Aspergillaceae</taxon>
        <taxon>Aspergillus</taxon>
        <taxon>Aspergillus subgen. Fumigati</taxon>
    </lineage>
</organism>
<reference evidence="1 2" key="1">
    <citation type="submission" date="2020-01" db="EMBL/GenBank/DDBJ databases">
        <title>Draft genome sequence of Aspergillus udagawae IFM 53868.</title>
        <authorList>
            <person name="Takahashi H."/>
            <person name="Yaguchi T."/>
        </authorList>
    </citation>
    <scope>NUCLEOTIDE SEQUENCE [LARGE SCALE GENOMIC DNA]</scope>
    <source>
        <strain evidence="1 2">IFM 53868</strain>
    </source>
</reference>
<keyword evidence="2" id="KW-1185">Reference proteome</keyword>
<protein>
    <submittedName>
        <fullName evidence="1">Uncharacterized protein</fullName>
    </submittedName>
</protein>
<comment type="caution">
    <text evidence="1">The sequence shown here is derived from an EMBL/GenBank/DDBJ whole genome shotgun (WGS) entry which is preliminary data.</text>
</comment>
<evidence type="ECO:0000313" key="1">
    <source>
        <dbReference type="EMBL" id="GFF89358.1"/>
    </source>
</evidence>
<dbReference type="EMBL" id="BLKG01000061">
    <property type="protein sequence ID" value="GFF89358.1"/>
    <property type="molecule type" value="Genomic_DNA"/>
</dbReference>
<dbReference type="Proteomes" id="UP000465266">
    <property type="component" value="Unassembled WGS sequence"/>
</dbReference>